<accession>A0A383C1Y2</accession>
<proteinExistence type="predicted"/>
<feature type="non-terminal residue" evidence="1">
    <location>
        <position position="34"/>
    </location>
</feature>
<dbReference type="AlphaFoldDB" id="A0A383C1Y2"/>
<dbReference type="EMBL" id="UINC01205037">
    <property type="protein sequence ID" value="SVE26030.1"/>
    <property type="molecule type" value="Genomic_DNA"/>
</dbReference>
<sequence length="34" mass="3596">MTRVAIVGWGHLPFGRVEEDVEQMIVGAAGAALD</sequence>
<evidence type="ECO:0008006" key="2">
    <source>
        <dbReference type="Google" id="ProtNLM"/>
    </source>
</evidence>
<gene>
    <name evidence="1" type="ORF">METZ01_LOCUS478884</name>
</gene>
<evidence type="ECO:0000313" key="1">
    <source>
        <dbReference type="EMBL" id="SVE26030.1"/>
    </source>
</evidence>
<reference evidence="1" key="1">
    <citation type="submission" date="2018-05" db="EMBL/GenBank/DDBJ databases">
        <authorList>
            <person name="Lanie J.A."/>
            <person name="Ng W.-L."/>
            <person name="Kazmierczak K.M."/>
            <person name="Andrzejewski T.M."/>
            <person name="Davidsen T.M."/>
            <person name="Wayne K.J."/>
            <person name="Tettelin H."/>
            <person name="Glass J.I."/>
            <person name="Rusch D."/>
            <person name="Podicherti R."/>
            <person name="Tsui H.-C.T."/>
            <person name="Winkler M.E."/>
        </authorList>
    </citation>
    <scope>NUCLEOTIDE SEQUENCE</scope>
</reference>
<organism evidence="1">
    <name type="scientific">marine metagenome</name>
    <dbReference type="NCBI Taxonomy" id="408172"/>
    <lineage>
        <taxon>unclassified sequences</taxon>
        <taxon>metagenomes</taxon>
        <taxon>ecological metagenomes</taxon>
    </lineage>
</organism>
<protein>
    <recommendedName>
        <fullName evidence="2">Thiolase N-terminal domain-containing protein</fullName>
    </recommendedName>
</protein>
<name>A0A383C1Y2_9ZZZZ</name>